<accession>A0A401GRT0</accession>
<comment type="caution">
    <text evidence="1">The sequence shown here is derived from an EMBL/GenBank/DDBJ whole genome shotgun (WGS) entry which is preliminary data.</text>
</comment>
<keyword evidence="2" id="KW-1185">Reference proteome</keyword>
<dbReference type="RefSeq" id="XP_027615347.1">
    <property type="nucleotide sequence ID" value="XM_027759546.1"/>
</dbReference>
<reference evidence="1 2" key="1">
    <citation type="journal article" date="2018" name="Sci. Rep.">
        <title>Genome sequence of the cauliflower mushroom Sparassis crispa (Hanabiratake) and its association with beneficial usage.</title>
        <authorList>
            <person name="Kiyama R."/>
            <person name="Furutani Y."/>
            <person name="Kawaguchi K."/>
            <person name="Nakanishi T."/>
        </authorList>
    </citation>
    <scope>NUCLEOTIDE SEQUENCE [LARGE SCALE GENOMIC DNA]</scope>
</reference>
<dbReference type="EMBL" id="BFAD01000006">
    <property type="protein sequence ID" value="GBE84434.1"/>
    <property type="molecule type" value="Genomic_DNA"/>
</dbReference>
<name>A0A401GRT0_9APHY</name>
<dbReference type="Proteomes" id="UP000287166">
    <property type="component" value="Unassembled WGS sequence"/>
</dbReference>
<dbReference type="AlphaFoldDB" id="A0A401GRT0"/>
<organism evidence="1 2">
    <name type="scientific">Sparassis crispa</name>
    <dbReference type="NCBI Taxonomy" id="139825"/>
    <lineage>
        <taxon>Eukaryota</taxon>
        <taxon>Fungi</taxon>
        <taxon>Dikarya</taxon>
        <taxon>Basidiomycota</taxon>
        <taxon>Agaricomycotina</taxon>
        <taxon>Agaricomycetes</taxon>
        <taxon>Polyporales</taxon>
        <taxon>Sparassidaceae</taxon>
        <taxon>Sparassis</taxon>
    </lineage>
</organism>
<dbReference type="GeneID" id="38781351"/>
<gene>
    <name evidence="1" type="ORF">SCP_0604130</name>
</gene>
<proteinExistence type="predicted"/>
<evidence type="ECO:0000313" key="2">
    <source>
        <dbReference type="Proteomes" id="UP000287166"/>
    </source>
</evidence>
<evidence type="ECO:0000313" key="1">
    <source>
        <dbReference type="EMBL" id="GBE84434.1"/>
    </source>
</evidence>
<protein>
    <submittedName>
        <fullName evidence="1">Uncharacterized protein</fullName>
    </submittedName>
</protein>
<dbReference type="InParanoid" id="A0A401GRT0"/>
<sequence>MSPPIPPKHCVRCHMMYTTNGEGGCVIPHIFDYRDQHEWEMDGIKGRVYASKCCGDEVRVFERGAGSDFVLEDEGPCFRGCHTTSAIVVEYNLVNVFPCQLDREEECLKEVLDMTYPPEFCEDSDYDWVPDGETTRSNNLTDWRRLRRCWSRLATLIRAFVRCLYRSSRLF</sequence>